<keyword evidence="4" id="KW-1185">Reference proteome</keyword>
<evidence type="ECO:0000313" key="4">
    <source>
        <dbReference type="Proteomes" id="UP000317429"/>
    </source>
</evidence>
<name>A0A518D5P7_9BACT</name>
<dbReference type="Proteomes" id="UP000317429">
    <property type="component" value="Chromosome"/>
</dbReference>
<protein>
    <recommendedName>
        <fullName evidence="1 2">Segregation and condensation protein A</fullName>
    </recommendedName>
</protein>
<dbReference type="GO" id="GO:0007059">
    <property type="term" value="P:chromosome segregation"/>
    <property type="evidence" value="ECO:0007669"/>
    <property type="project" value="UniProtKB-UniRule"/>
</dbReference>
<accession>A0A518D5P7</accession>
<dbReference type="PANTHER" id="PTHR33969:SF2">
    <property type="entry name" value="SEGREGATION AND CONDENSATION PROTEIN A"/>
    <property type="match status" value="1"/>
</dbReference>
<keyword evidence="2" id="KW-0159">Chromosome partition</keyword>
<organism evidence="3 4">
    <name type="scientific">Pirellulimonas nuda</name>
    <dbReference type="NCBI Taxonomy" id="2528009"/>
    <lineage>
        <taxon>Bacteria</taxon>
        <taxon>Pseudomonadati</taxon>
        <taxon>Planctomycetota</taxon>
        <taxon>Planctomycetia</taxon>
        <taxon>Pirellulales</taxon>
        <taxon>Lacipirellulaceae</taxon>
        <taxon>Pirellulimonas</taxon>
    </lineage>
</organism>
<evidence type="ECO:0000256" key="2">
    <source>
        <dbReference type="HAMAP-Rule" id="MF_01805"/>
    </source>
</evidence>
<dbReference type="Pfam" id="PF02616">
    <property type="entry name" value="SMC_ScpA"/>
    <property type="match status" value="1"/>
</dbReference>
<evidence type="ECO:0000256" key="1">
    <source>
        <dbReference type="ARBA" id="ARBA00044777"/>
    </source>
</evidence>
<keyword evidence="2" id="KW-0132">Cell division</keyword>
<evidence type="ECO:0000313" key="3">
    <source>
        <dbReference type="EMBL" id="QDU86802.1"/>
    </source>
</evidence>
<comment type="function">
    <text evidence="2">Participates in chromosomal partition during cell division. May act via the formation of a condensin-like complex containing Smc and ScpB that pull DNA away from mid-cell into both cell halves.</text>
</comment>
<comment type="similarity">
    <text evidence="2">Belongs to the ScpA family.</text>
</comment>
<reference evidence="3 4" key="1">
    <citation type="submission" date="2019-02" db="EMBL/GenBank/DDBJ databases">
        <title>Deep-cultivation of Planctomycetes and their phenomic and genomic characterization uncovers novel biology.</title>
        <authorList>
            <person name="Wiegand S."/>
            <person name="Jogler M."/>
            <person name="Boedeker C."/>
            <person name="Pinto D."/>
            <person name="Vollmers J."/>
            <person name="Rivas-Marin E."/>
            <person name="Kohn T."/>
            <person name="Peeters S.H."/>
            <person name="Heuer A."/>
            <person name="Rast P."/>
            <person name="Oberbeckmann S."/>
            <person name="Bunk B."/>
            <person name="Jeske O."/>
            <person name="Meyerdierks A."/>
            <person name="Storesund J.E."/>
            <person name="Kallscheuer N."/>
            <person name="Luecker S."/>
            <person name="Lage O.M."/>
            <person name="Pohl T."/>
            <person name="Merkel B.J."/>
            <person name="Hornburger P."/>
            <person name="Mueller R.-W."/>
            <person name="Bruemmer F."/>
            <person name="Labrenz M."/>
            <person name="Spormann A.M."/>
            <person name="Op den Camp H."/>
            <person name="Overmann J."/>
            <person name="Amann R."/>
            <person name="Jetten M.S.M."/>
            <person name="Mascher T."/>
            <person name="Medema M.H."/>
            <person name="Devos D.P."/>
            <person name="Kaster A.-K."/>
            <person name="Ovreas L."/>
            <person name="Rohde M."/>
            <person name="Galperin M.Y."/>
            <person name="Jogler C."/>
        </authorList>
    </citation>
    <scope>NUCLEOTIDE SEQUENCE [LARGE SCALE GENOMIC DNA]</scope>
    <source>
        <strain evidence="3 4">Pla175</strain>
    </source>
</reference>
<dbReference type="GO" id="GO:0006260">
    <property type="term" value="P:DNA replication"/>
    <property type="evidence" value="ECO:0007669"/>
    <property type="project" value="UniProtKB-UniRule"/>
</dbReference>
<keyword evidence="2" id="KW-0963">Cytoplasm</keyword>
<dbReference type="EMBL" id="CP036291">
    <property type="protein sequence ID" value="QDU86802.1"/>
    <property type="molecule type" value="Genomic_DNA"/>
</dbReference>
<dbReference type="RefSeq" id="WP_197527180.1">
    <property type="nucleotide sequence ID" value="NZ_CP036291.1"/>
</dbReference>
<dbReference type="KEGG" id="pnd:Pla175_01540"/>
<dbReference type="Gene3D" id="6.10.250.2410">
    <property type="match status" value="1"/>
</dbReference>
<keyword evidence="2" id="KW-0131">Cell cycle</keyword>
<sequence length="265" mass="29855">MFRVSLDCFHGPVDLLLHLVRRQELDVNDVPIAGLIDQFLAHVEVLEVIDMEMAGEFLDLASVLIEIKSRSVLPTEAESEEQPIETVDEGRANLVRRLLEYQKYREAARELEARSTQWGDRFARQANDLTGRTIDPAEQPIHGVELWDLVSALGRVMKARLKAPQPHKIVYDETPIEAFMQRIHQRLTVQPSLAFESLFPERVHKSTLVGMFLAVLELVRRGYARATQPERFGGIHLELGDVPLPEGFAGPTLSLGKTPGPEPVE</sequence>
<dbReference type="GO" id="GO:0005737">
    <property type="term" value="C:cytoplasm"/>
    <property type="evidence" value="ECO:0007669"/>
    <property type="project" value="UniProtKB-SubCell"/>
</dbReference>
<dbReference type="HAMAP" id="MF_01805">
    <property type="entry name" value="ScpA"/>
    <property type="match status" value="1"/>
</dbReference>
<dbReference type="InterPro" id="IPR003768">
    <property type="entry name" value="ScpA"/>
</dbReference>
<dbReference type="AlphaFoldDB" id="A0A518D5P7"/>
<comment type="subcellular location">
    <subcellularLocation>
        <location evidence="2">Cytoplasm</location>
    </subcellularLocation>
    <text evidence="2">Associated with two foci at the outer edges of the nucleoid region in young cells, and at four foci within both cell halves in older cells.</text>
</comment>
<proteinExistence type="inferred from homology"/>
<dbReference type="PANTHER" id="PTHR33969">
    <property type="entry name" value="SEGREGATION AND CONDENSATION PROTEIN A"/>
    <property type="match status" value="1"/>
</dbReference>
<gene>
    <name evidence="2 3" type="primary">scpA</name>
    <name evidence="3" type="ORF">Pla175_01540</name>
</gene>
<dbReference type="GO" id="GO:0051301">
    <property type="term" value="P:cell division"/>
    <property type="evidence" value="ECO:0007669"/>
    <property type="project" value="UniProtKB-KW"/>
</dbReference>
<comment type="subunit">
    <text evidence="2">Component of a cohesin-like complex composed of ScpA, ScpB and the Smc homodimer, in which ScpA and ScpB bind to the head domain of Smc. The presence of the three proteins is required for the association of the complex with DNA.</text>
</comment>